<evidence type="ECO:0000256" key="5">
    <source>
        <dbReference type="SAM" id="Phobius"/>
    </source>
</evidence>
<feature type="transmembrane region" description="Helical" evidence="5">
    <location>
        <begin position="196"/>
        <end position="217"/>
    </location>
</feature>
<dbReference type="Proteomes" id="UP000696485">
    <property type="component" value="Unassembled WGS sequence"/>
</dbReference>
<gene>
    <name evidence="6" type="ORF">BG006_006750</name>
</gene>
<proteinExistence type="predicted"/>
<comment type="caution">
    <text evidence="6">The sequence shown here is derived from an EMBL/GenBank/DDBJ whole genome shotgun (WGS) entry which is preliminary data.</text>
</comment>
<keyword evidence="3 5" id="KW-1133">Transmembrane helix</keyword>
<comment type="subcellular location">
    <subcellularLocation>
        <location evidence="1">Membrane</location>
        <topology evidence="1">Multi-pass membrane protein</topology>
    </subcellularLocation>
</comment>
<evidence type="ECO:0008006" key="8">
    <source>
        <dbReference type="Google" id="ProtNLM"/>
    </source>
</evidence>
<organism evidence="6 7">
    <name type="scientific">Podila minutissima</name>
    <dbReference type="NCBI Taxonomy" id="64525"/>
    <lineage>
        <taxon>Eukaryota</taxon>
        <taxon>Fungi</taxon>
        <taxon>Fungi incertae sedis</taxon>
        <taxon>Mucoromycota</taxon>
        <taxon>Mortierellomycotina</taxon>
        <taxon>Mortierellomycetes</taxon>
        <taxon>Mortierellales</taxon>
        <taxon>Mortierellaceae</taxon>
        <taxon>Podila</taxon>
    </lineage>
</organism>
<evidence type="ECO:0000256" key="2">
    <source>
        <dbReference type="ARBA" id="ARBA00022692"/>
    </source>
</evidence>
<dbReference type="PANTHER" id="PTHR23507">
    <property type="entry name" value="ZGC:174356"/>
    <property type="match status" value="1"/>
</dbReference>
<evidence type="ECO:0000313" key="6">
    <source>
        <dbReference type="EMBL" id="KAF9330274.1"/>
    </source>
</evidence>
<feature type="transmembrane region" description="Helical" evidence="5">
    <location>
        <begin position="378"/>
        <end position="404"/>
    </location>
</feature>
<dbReference type="GO" id="GO:0022857">
    <property type="term" value="F:transmembrane transporter activity"/>
    <property type="evidence" value="ECO:0007669"/>
    <property type="project" value="InterPro"/>
</dbReference>
<feature type="transmembrane region" description="Helical" evidence="5">
    <location>
        <begin position="468"/>
        <end position="491"/>
    </location>
</feature>
<feature type="transmembrane region" description="Helical" evidence="5">
    <location>
        <begin position="223"/>
        <end position="244"/>
    </location>
</feature>
<evidence type="ECO:0000313" key="7">
    <source>
        <dbReference type="Proteomes" id="UP000696485"/>
    </source>
</evidence>
<keyword evidence="4 5" id="KW-0472">Membrane</keyword>
<feature type="transmembrane region" description="Helical" evidence="5">
    <location>
        <begin position="128"/>
        <end position="147"/>
    </location>
</feature>
<sequence length="498" mass="53252">MTTIDTPSNPADVEAEEEARWLAYLQRLPWYKRPSVVWMMPMLLILSTALGALGSPRQQLAIRIVCKDFYANLPSLAAELMESALEDDKCQQPAVLAAAALLHSRVGAVQGILIGTWTSLSDKYGRKVLMLNTMITLIMSSMLSWLMASEHNPFGPRVLYLDAVMFGLTSGNVVISPAAFSYVADCTSAANRSVTIGYIITSFAVGLTIGPFLGGYLATTIGIVPLIKLVILAYFAIVAYMQFIPESLKKGSKKSPVVATEEMAGDSLMSKVEPSLASLLMRRLKSGLKTVVAPLMIFVPGAVPVSGNVPSKYTLTLVLLATQLSVFAESGTSLYRCRRIGSSLSSSSSSTPSSEEALTQKVLPDQGKTESMIMDITFFNYGVTLAFLSIVVVLVFLTPASLFVSEAISNLGNFSGPSMSSVLTSLVPADQVGGALGAMCVADAITTTSAYLLFGHIYAVTSATRPWMFYYVGAAVNLLAVCAGLSLRALYGRRRIAL</sequence>
<dbReference type="InterPro" id="IPR036259">
    <property type="entry name" value="MFS_trans_sf"/>
</dbReference>
<dbReference type="SUPFAM" id="SSF103473">
    <property type="entry name" value="MFS general substrate transporter"/>
    <property type="match status" value="1"/>
</dbReference>
<accession>A0A9P5SKT2</accession>
<dbReference type="EMBL" id="JAAAUY010000409">
    <property type="protein sequence ID" value="KAF9330274.1"/>
    <property type="molecule type" value="Genomic_DNA"/>
</dbReference>
<name>A0A9P5SKT2_9FUNG</name>
<keyword evidence="7" id="KW-1185">Reference proteome</keyword>
<evidence type="ECO:0000256" key="4">
    <source>
        <dbReference type="ARBA" id="ARBA00023136"/>
    </source>
</evidence>
<dbReference type="PANTHER" id="PTHR23507:SF1">
    <property type="entry name" value="FI18259P1-RELATED"/>
    <property type="match status" value="1"/>
</dbReference>
<feature type="transmembrane region" description="Helical" evidence="5">
    <location>
        <begin position="159"/>
        <end position="184"/>
    </location>
</feature>
<reference evidence="6" key="1">
    <citation type="journal article" date="2020" name="Fungal Divers.">
        <title>Resolving the Mortierellaceae phylogeny through synthesis of multi-gene phylogenetics and phylogenomics.</title>
        <authorList>
            <person name="Vandepol N."/>
            <person name="Liber J."/>
            <person name="Desiro A."/>
            <person name="Na H."/>
            <person name="Kennedy M."/>
            <person name="Barry K."/>
            <person name="Grigoriev I.V."/>
            <person name="Miller A.N."/>
            <person name="O'Donnell K."/>
            <person name="Stajich J.E."/>
            <person name="Bonito G."/>
        </authorList>
    </citation>
    <scope>NUCLEOTIDE SEQUENCE</scope>
    <source>
        <strain evidence="6">NVP1</strain>
    </source>
</reference>
<dbReference type="GO" id="GO:0016020">
    <property type="term" value="C:membrane"/>
    <property type="evidence" value="ECO:0007669"/>
    <property type="project" value="UniProtKB-SubCell"/>
</dbReference>
<dbReference type="Pfam" id="PF07690">
    <property type="entry name" value="MFS_1"/>
    <property type="match status" value="1"/>
</dbReference>
<dbReference type="InterPro" id="IPR011701">
    <property type="entry name" value="MFS"/>
</dbReference>
<protein>
    <recommendedName>
        <fullName evidence="8">Major facilitator superfamily (MFS) profile domain-containing protein</fullName>
    </recommendedName>
</protein>
<dbReference type="Gene3D" id="1.20.1250.20">
    <property type="entry name" value="MFS general substrate transporter like domains"/>
    <property type="match status" value="1"/>
</dbReference>
<evidence type="ECO:0000256" key="3">
    <source>
        <dbReference type="ARBA" id="ARBA00022989"/>
    </source>
</evidence>
<dbReference type="AlphaFoldDB" id="A0A9P5SKT2"/>
<feature type="transmembrane region" description="Helical" evidence="5">
    <location>
        <begin position="35"/>
        <end position="53"/>
    </location>
</feature>
<keyword evidence="2 5" id="KW-0812">Transmembrane</keyword>
<evidence type="ECO:0000256" key="1">
    <source>
        <dbReference type="ARBA" id="ARBA00004141"/>
    </source>
</evidence>